<organism evidence="3 4">
    <name type="scientific">Cronobacter condimenti 1330</name>
    <dbReference type="NCBI Taxonomy" id="1073999"/>
    <lineage>
        <taxon>Bacteria</taxon>
        <taxon>Pseudomonadati</taxon>
        <taxon>Pseudomonadota</taxon>
        <taxon>Gammaproteobacteria</taxon>
        <taxon>Enterobacterales</taxon>
        <taxon>Enterobacteriaceae</taxon>
        <taxon>Cronobacter</taxon>
    </lineage>
</organism>
<reference evidence="5" key="2">
    <citation type="submission" date="2015-07" db="EMBL/GenBank/DDBJ databases">
        <authorList>
            <person name="Moine D."/>
            <person name="Kassam M."/>
        </authorList>
    </citation>
    <scope>NUCLEOTIDE SEQUENCE [LARGE SCALE GENOMIC DNA]</scope>
    <source>
        <strain evidence="5">LMG 26250</strain>
    </source>
</reference>
<dbReference type="AlphaFoldDB" id="K7ZZJ9"/>
<gene>
    <name evidence="2" type="ORF">AFK62_08035</name>
    <name evidence="3" type="ORF">BN137_1638</name>
</gene>
<dbReference type="InterPro" id="IPR036188">
    <property type="entry name" value="FAD/NAD-bd_sf"/>
</dbReference>
<dbReference type="KEGG" id="ccon:AFK62_08035"/>
<evidence type="ECO:0000313" key="2">
    <source>
        <dbReference type="EMBL" id="ALB62459.1"/>
    </source>
</evidence>
<evidence type="ECO:0000259" key="1">
    <source>
        <dbReference type="Pfam" id="PF01593"/>
    </source>
</evidence>
<dbReference type="GO" id="GO:0016491">
    <property type="term" value="F:oxidoreductase activity"/>
    <property type="evidence" value="ECO:0007669"/>
    <property type="project" value="InterPro"/>
</dbReference>
<dbReference type="EMBL" id="CAKW01000063">
    <property type="protein sequence ID" value="CCJ72273.1"/>
    <property type="molecule type" value="Genomic_DNA"/>
</dbReference>
<protein>
    <submittedName>
        <fullName evidence="3">Monoamine oxidase</fullName>
    </submittedName>
</protein>
<dbReference type="eggNOG" id="COG1231">
    <property type="taxonomic scope" value="Bacteria"/>
</dbReference>
<keyword evidence="5" id="KW-1185">Reference proteome</keyword>
<dbReference type="Proteomes" id="UP000067320">
    <property type="component" value="Chromosome"/>
</dbReference>
<reference evidence="2 5" key="4">
    <citation type="journal article" date="2016" name="Genome Announc.">
        <title>Fully Closed Genome Sequences of Five Type Strains of the Genus Cronobacter and One Cronobacter sakazakii Strain.</title>
        <authorList>
            <person name="Moine D."/>
            <person name="Kassam M."/>
            <person name="Baert L."/>
            <person name="Tang Y."/>
            <person name="Barretto C."/>
            <person name="Ngom Bru C."/>
            <person name="Klijn A."/>
            <person name="Descombes P."/>
        </authorList>
    </citation>
    <scope>NUCLEOTIDE SEQUENCE [LARGE SCALE GENOMIC DNA]</scope>
    <source>
        <strain evidence="2 5">LMG 26250</strain>
    </source>
</reference>
<dbReference type="EMBL" id="CP012264">
    <property type="protein sequence ID" value="ALB62459.1"/>
    <property type="molecule type" value="Genomic_DNA"/>
</dbReference>
<proteinExistence type="predicted"/>
<evidence type="ECO:0000313" key="5">
    <source>
        <dbReference type="Proteomes" id="UP000067320"/>
    </source>
</evidence>
<dbReference type="Proteomes" id="UP000009340">
    <property type="component" value="Unassembled WGS sequence"/>
</dbReference>
<dbReference type="InterPro" id="IPR002937">
    <property type="entry name" value="Amino_oxidase"/>
</dbReference>
<reference evidence="5" key="3">
    <citation type="submission" date="2015-09" db="EMBL/GenBank/DDBJ databases">
        <title>Cronobacter genome sequencing and assembly.</title>
        <authorList>
            <person name="Descombes P."/>
            <person name="Baert L."/>
            <person name="Ngom-Bru C."/>
            <person name="Barretto C."/>
        </authorList>
    </citation>
    <scope>NUCLEOTIDE SEQUENCE [LARGE SCALE GENOMIC DNA]</scope>
    <source>
        <strain evidence="5">LMG 26250</strain>
    </source>
</reference>
<dbReference type="Gene3D" id="3.50.50.60">
    <property type="entry name" value="FAD/NAD(P)-binding domain"/>
    <property type="match status" value="1"/>
</dbReference>
<dbReference type="STRING" id="1073999.AFK62_08035"/>
<feature type="domain" description="Amine oxidase" evidence="1">
    <location>
        <begin position="4"/>
        <end position="104"/>
    </location>
</feature>
<evidence type="ECO:0000313" key="3">
    <source>
        <dbReference type="EMBL" id="CCJ72273.1"/>
    </source>
</evidence>
<evidence type="ECO:0000313" key="4">
    <source>
        <dbReference type="Proteomes" id="UP000009340"/>
    </source>
</evidence>
<sequence>MIFGFIGVPARTRWTVSEDVLRQRCRDQLACLFGPDAVDPEAECLKDWAADPFTATESDLLQNVGHALPEQLPARGEWAGKITGIASEWSAQFSGYLAGAIDSASVGTEHWLRQ</sequence>
<dbReference type="SUPFAM" id="SSF54373">
    <property type="entry name" value="FAD-linked reductases, C-terminal domain"/>
    <property type="match status" value="1"/>
</dbReference>
<accession>K7ZZJ9</accession>
<dbReference type="Pfam" id="PF01593">
    <property type="entry name" value="Amino_oxidase"/>
    <property type="match status" value="1"/>
</dbReference>
<reference evidence="3" key="1">
    <citation type="submission" date="2012-07" db="EMBL/GenBank/DDBJ databases">
        <authorList>
            <person name="Cummings C."/>
        </authorList>
    </citation>
    <scope>NUCLEOTIDE SEQUENCE</scope>
    <source>
        <strain evidence="3">1330</strain>
    </source>
</reference>
<dbReference type="PATRIC" id="fig|1073999.7.peg.1661"/>
<name>K7ZZJ9_9ENTR</name>